<feature type="compositionally biased region" description="Polar residues" evidence="14">
    <location>
        <begin position="35"/>
        <end position="46"/>
    </location>
</feature>
<reference evidence="17 18" key="1">
    <citation type="submission" date="2019-09" db="EMBL/GenBank/DDBJ databases">
        <title>Bird 10,000 Genomes (B10K) Project - Family phase.</title>
        <authorList>
            <person name="Zhang G."/>
        </authorList>
    </citation>
    <scope>NUCLEOTIDE SEQUENCE [LARGE SCALE GENOMIC DNA]</scope>
    <source>
        <strain evidence="17">B10K-DU-001-53</strain>
        <tissue evidence="17">Muscle</tissue>
    </source>
</reference>
<dbReference type="InterPro" id="IPR058951">
    <property type="entry name" value="WHD_Rad26_CSB-like"/>
</dbReference>
<comment type="caution">
    <text evidence="17">The sequence shown here is derived from an EMBL/GenBank/DDBJ whole genome shotgun (WGS) entry which is preliminary data.</text>
</comment>
<keyword evidence="3" id="KW-0547">Nucleotide-binding</keyword>
<dbReference type="CDD" id="cd22254">
    <property type="entry name" value="CSB_WHD"/>
    <property type="match status" value="1"/>
</dbReference>
<comment type="similarity">
    <text evidence="2">Belongs to the SNF2/RAD54 helicase family.</text>
</comment>
<dbReference type="InterPro" id="IPR001650">
    <property type="entry name" value="Helicase_C-like"/>
</dbReference>
<keyword evidence="18" id="KW-1185">Reference proteome</keyword>
<feature type="domain" description="Helicase ATP-binding" evidence="15">
    <location>
        <begin position="514"/>
        <end position="689"/>
    </location>
</feature>
<dbReference type="GO" id="GO:0005634">
    <property type="term" value="C:nucleus"/>
    <property type="evidence" value="ECO:0007669"/>
    <property type="project" value="UniProtKB-SubCell"/>
</dbReference>
<dbReference type="EMBL" id="VXAB01003979">
    <property type="protein sequence ID" value="NXJ07130.1"/>
    <property type="molecule type" value="Genomic_DNA"/>
</dbReference>
<evidence type="ECO:0000256" key="9">
    <source>
        <dbReference type="ARBA" id="ARBA00023204"/>
    </source>
</evidence>
<feature type="compositionally biased region" description="Low complexity" evidence="14">
    <location>
        <begin position="1051"/>
        <end position="1074"/>
    </location>
</feature>
<dbReference type="CDD" id="cd21397">
    <property type="entry name" value="cc_ERCC-6_N"/>
    <property type="match status" value="1"/>
</dbReference>
<dbReference type="PANTHER" id="PTHR45629:SF7">
    <property type="entry name" value="DNA EXCISION REPAIR PROTEIN ERCC-6-RELATED"/>
    <property type="match status" value="1"/>
</dbReference>
<feature type="non-terminal residue" evidence="17">
    <location>
        <position position="1493"/>
    </location>
</feature>
<keyword evidence="10" id="KW-0539">Nucleus</keyword>
<evidence type="ECO:0000259" key="16">
    <source>
        <dbReference type="PROSITE" id="PS51194"/>
    </source>
</evidence>
<keyword evidence="9" id="KW-0234">DNA repair</keyword>
<feature type="region of interest" description="Disordered" evidence="14">
    <location>
        <begin position="1400"/>
        <end position="1421"/>
    </location>
</feature>
<feature type="compositionally biased region" description="Basic and acidic residues" evidence="14">
    <location>
        <begin position="350"/>
        <end position="378"/>
    </location>
</feature>
<feature type="compositionally biased region" description="Basic and acidic residues" evidence="14">
    <location>
        <begin position="318"/>
        <end position="327"/>
    </location>
</feature>
<dbReference type="OrthoDB" id="413460at2759"/>
<accession>A0A7K9YDL5</accession>
<dbReference type="GO" id="GO:0005524">
    <property type="term" value="F:ATP binding"/>
    <property type="evidence" value="ECO:0007669"/>
    <property type="project" value="UniProtKB-KW"/>
</dbReference>
<dbReference type="InterPro" id="IPR038718">
    <property type="entry name" value="SNF2-like_sf"/>
</dbReference>
<keyword evidence="5" id="KW-0378">Hydrolase</keyword>
<dbReference type="Proteomes" id="UP000522663">
    <property type="component" value="Unassembled WGS sequence"/>
</dbReference>
<evidence type="ECO:0000259" key="15">
    <source>
        <dbReference type="PROSITE" id="PS51192"/>
    </source>
</evidence>
<sequence length="1493" mass="169136">MPTENSHLPDSTQELDPVTILSNICSHNAEESGTEQENGICNSNPGNRFGVHNSDSRPSTSVASPVEVPRRGQPLLHINRQQIQSVSYSAQAAELKGLGVDVYDQDVLEQGVLQQVDNAINEANKATKIADAEKEYQSVLDDLRSCTTSLNQINKIIEQLSPQAASSKDINRKLDSVKRQKYNKEQQLKKIRAKQKRLQAVLGGTEILDKVNEIEFEDDEEPGPSSLGSMLMPVQETEWEELIRTGQMTPFGTKIPQKPEKKTRRLMLNEASDFEKYLADQAKLSSERKKLSLHKRAKKKAQAKNVQCIAPASATKGKRSEALSKTDKRLKKHLKKLQKHALQVHSKPGIPKEKYFETKKLKPGQEDDSGESEHLPDEEHLDPEAVGEEEEQAPSHAENDSDYELGNLSGKGKYLIKRDSKEAESDVDYFPSSEEEEHTVGKRKVKRWRDDGDEDYYKQRLRKWQKERLNDKERHLAEELSDESDTEFEEGFKVPGFLFKKLFKYQQTGVRWLWELHCQQAGGILGDEMGLGKTIQIIAFLAGLSYSKIRTRGSNYRQGLGPTVIVCPATVMHQWVKEFHTWWPPFRVAVLHETGSYTNKKVKLIREIASCHGILITSYSYIRLMQDNIHSYDWHYVILDEGHKIRNPNAAVTLACKQFRTPHRIILSGSPMQNNLKELWSLFDFVFPGKLGTLPVFMEQFSVPITMGGYANASPVQVKTAYKCACVLRDTINPYLLRRTKADVKMSLSLPDKNEQVLFCRLTDEQRRVYQNFIDSKEVYQILNGDMQVFSGLVALRKICNHPDLFSGGPKILKCVPDADLEEADQFGYWKRSGKMIVVESLLKIWHKQGHRVLFFTQSRQMLQILEVFVRDRNYSYLRMDGTTTIASRQPLITRYNEDKSIFIFLLTTRVGGIGVNLTGADRVIIYDPDWNPSTDTQARERAWRIGQKKQVTVYRLLTAGTIEEKIYHRQIFKQFLTNRVLKDPKQRRFFKSNDLYELFTLSSPSVSQGTETSAIFAGTGSDVQVPKHQLKRKLERPADDDAWKGDLHTQKSSSPKYSKSSSSHLTSCTANSSKAIETSKEVKGNLETLDQNSYAKDNAQTATNINSVNKSKQESLERADKSLFQLLPGDPESSENTVVTEEEREVANENTEGDFSLLCGAAGSQGKQADKTEDGQLDNNHYKCTSKTKHRVDMLSHDSHKEKSKKKHHKDAKFEGERVPHLVKQRRYRKENSEEQELDPKKNDDYVLEKLFKKTGVHSVMKHDVIMEASSEDYVLVEAEANRVAQDALRALKISRQRCLGAASGVPTWTGMSGLSGAPSGVKSRFGQKRNPMLLSSHSTCASPGKKCKDADVLKKENVKNSSNEHFDGKSETTDTSSTLLDSSSLLAKMRARNHLILPQRTGNEGDENLHQAPTSAPGSTEYDELLVSVRNFIAFQARVDGEASTQEILQEFESKLPAAQSCVFRELLRNLCTFHRNPNGEGVWRLKPEFR</sequence>
<feature type="domain" description="Helicase C-terminal" evidence="16">
    <location>
        <begin position="838"/>
        <end position="997"/>
    </location>
</feature>
<name>A0A7K9YDL5_9GALL</name>
<dbReference type="PROSITE" id="PS51194">
    <property type="entry name" value="HELICASE_CTER"/>
    <property type="match status" value="1"/>
</dbReference>
<dbReference type="GO" id="GO:0016787">
    <property type="term" value="F:hydrolase activity"/>
    <property type="evidence" value="ECO:0007669"/>
    <property type="project" value="UniProtKB-KW"/>
</dbReference>
<dbReference type="GO" id="GO:0008094">
    <property type="term" value="F:ATP-dependent activity, acting on DNA"/>
    <property type="evidence" value="ECO:0007669"/>
    <property type="project" value="TreeGrafter"/>
</dbReference>
<evidence type="ECO:0000256" key="5">
    <source>
        <dbReference type="ARBA" id="ARBA00022801"/>
    </source>
</evidence>
<protein>
    <recommendedName>
        <fullName evidence="11">DNA excision repair protein ERCC-6</fullName>
    </recommendedName>
    <alternativeName>
        <fullName evidence="12">ATP-dependent helicase ERCC6</fullName>
    </alternativeName>
    <alternativeName>
        <fullName evidence="13">Cockayne syndrome protein CSB</fullName>
    </alternativeName>
</protein>
<dbReference type="GO" id="GO:0004386">
    <property type="term" value="F:helicase activity"/>
    <property type="evidence" value="ECO:0007669"/>
    <property type="project" value="UniProtKB-KW"/>
</dbReference>
<dbReference type="Pfam" id="PF00176">
    <property type="entry name" value="SNF2-rel_dom"/>
    <property type="match status" value="1"/>
</dbReference>
<feature type="region of interest" description="Disordered" evidence="14">
    <location>
        <begin position="286"/>
        <end position="406"/>
    </location>
</feature>
<feature type="compositionally biased region" description="Basic residues" evidence="14">
    <location>
        <begin position="291"/>
        <end position="302"/>
    </location>
</feature>
<feature type="region of interest" description="Disordered" evidence="14">
    <location>
        <begin position="1358"/>
        <end position="1381"/>
    </location>
</feature>
<evidence type="ECO:0000256" key="11">
    <source>
        <dbReference type="ARBA" id="ARBA00071998"/>
    </source>
</evidence>
<dbReference type="SUPFAM" id="SSF52540">
    <property type="entry name" value="P-loop containing nucleoside triphosphate hydrolases"/>
    <property type="match status" value="2"/>
</dbReference>
<dbReference type="InterPro" id="IPR049730">
    <property type="entry name" value="SNF2/RAD54-like_C"/>
</dbReference>
<feature type="non-terminal residue" evidence="17">
    <location>
        <position position="1"/>
    </location>
</feature>
<dbReference type="FunFam" id="3.40.50.300:FF:000863">
    <property type="entry name" value="DNA excision repair protein ERCC-6"/>
    <property type="match status" value="1"/>
</dbReference>
<feature type="region of interest" description="Disordered" evidence="14">
    <location>
        <begin position="1090"/>
        <end position="1117"/>
    </location>
</feature>
<evidence type="ECO:0000256" key="3">
    <source>
        <dbReference type="ARBA" id="ARBA00022741"/>
    </source>
</evidence>
<dbReference type="InterPro" id="IPR014001">
    <property type="entry name" value="Helicase_ATP-bd"/>
</dbReference>
<feature type="compositionally biased region" description="Basic and acidic residues" evidence="14">
    <location>
        <begin position="1036"/>
        <end position="1050"/>
    </location>
</feature>
<comment type="subcellular location">
    <subcellularLocation>
        <location evidence="1">Nucleus</location>
    </subcellularLocation>
</comment>
<keyword evidence="7" id="KW-0067">ATP-binding</keyword>
<dbReference type="Pfam" id="PF25875">
    <property type="entry name" value="WHD_Rad26_CSB"/>
    <property type="match status" value="1"/>
</dbReference>
<feature type="region of interest" description="Disordered" evidence="14">
    <location>
        <begin position="26"/>
        <end position="72"/>
    </location>
</feature>
<gene>
    <name evidence="17" type="primary">Ercc6</name>
    <name evidence="17" type="ORF">ODOGUJ_R11791</name>
</gene>
<dbReference type="SMART" id="SM00487">
    <property type="entry name" value="DEXDc"/>
    <property type="match status" value="1"/>
</dbReference>
<feature type="compositionally biased region" description="Acidic residues" evidence="14">
    <location>
        <begin position="379"/>
        <end position="392"/>
    </location>
</feature>
<feature type="compositionally biased region" description="Basic residues" evidence="14">
    <location>
        <begin position="1203"/>
        <end position="1212"/>
    </location>
</feature>
<dbReference type="InterPro" id="IPR000330">
    <property type="entry name" value="SNF2_N"/>
</dbReference>
<feature type="compositionally biased region" description="Basic and acidic residues" evidence="14">
    <location>
        <begin position="1358"/>
        <end position="1374"/>
    </location>
</feature>
<evidence type="ECO:0000256" key="8">
    <source>
        <dbReference type="ARBA" id="ARBA00023125"/>
    </source>
</evidence>
<dbReference type="Pfam" id="PF00271">
    <property type="entry name" value="Helicase_C"/>
    <property type="match status" value="1"/>
</dbReference>
<evidence type="ECO:0000313" key="17">
    <source>
        <dbReference type="EMBL" id="NXJ07130.1"/>
    </source>
</evidence>
<feature type="compositionally biased region" description="Basic and acidic residues" evidence="14">
    <location>
        <begin position="1192"/>
        <end position="1202"/>
    </location>
</feature>
<dbReference type="SMART" id="SM00490">
    <property type="entry name" value="HELICc"/>
    <property type="match status" value="1"/>
</dbReference>
<organism evidence="17 18">
    <name type="scientific">Odontophorus gujanensis</name>
    <name type="common">marbled wood quail</name>
    <dbReference type="NCBI Taxonomy" id="886794"/>
    <lineage>
        <taxon>Eukaryota</taxon>
        <taxon>Metazoa</taxon>
        <taxon>Chordata</taxon>
        <taxon>Craniata</taxon>
        <taxon>Vertebrata</taxon>
        <taxon>Euteleostomi</taxon>
        <taxon>Archelosauria</taxon>
        <taxon>Archosauria</taxon>
        <taxon>Dinosauria</taxon>
        <taxon>Saurischia</taxon>
        <taxon>Theropoda</taxon>
        <taxon>Coelurosauria</taxon>
        <taxon>Aves</taxon>
        <taxon>Neognathae</taxon>
        <taxon>Galloanserae</taxon>
        <taxon>Galliformes</taxon>
        <taxon>Odontophoridae</taxon>
        <taxon>Odontophorus</taxon>
    </lineage>
</organism>
<feature type="region of interest" description="Disordered" evidence="14">
    <location>
        <begin position="1027"/>
        <end position="1078"/>
    </location>
</feature>
<evidence type="ECO:0000256" key="7">
    <source>
        <dbReference type="ARBA" id="ARBA00022840"/>
    </source>
</evidence>
<feature type="compositionally biased region" description="Polar residues" evidence="14">
    <location>
        <begin position="1090"/>
        <end position="1111"/>
    </location>
</feature>
<dbReference type="PANTHER" id="PTHR45629">
    <property type="entry name" value="SNF2/RAD54 FAMILY MEMBER"/>
    <property type="match status" value="1"/>
</dbReference>
<keyword evidence="8" id="KW-0238">DNA-binding</keyword>
<evidence type="ECO:0000256" key="10">
    <source>
        <dbReference type="ARBA" id="ARBA00023242"/>
    </source>
</evidence>
<dbReference type="InterPro" id="IPR027417">
    <property type="entry name" value="P-loop_NTPase"/>
</dbReference>
<dbReference type="InterPro" id="IPR050496">
    <property type="entry name" value="SNF2_RAD54_helicase_repair"/>
</dbReference>
<dbReference type="InterPro" id="IPR059240">
    <property type="entry name" value="cc_ERCC-6_N"/>
</dbReference>
<dbReference type="CDD" id="cd18793">
    <property type="entry name" value="SF2_C_SNF"/>
    <property type="match status" value="1"/>
</dbReference>
<evidence type="ECO:0000313" key="18">
    <source>
        <dbReference type="Proteomes" id="UP000522663"/>
    </source>
</evidence>
<evidence type="ECO:0000256" key="14">
    <source>
        <dbReference type="SAM" id="MobiDB-lite"/>
    </source>
</evidence>
<evidence type="ECO:0000256" key="4">
    <source>
        <dbReference type="ARBA" id="ARBA00022763"/>
    </source>
</evidence>
<evidence type="ECO:0000256" key="12">
    <source>
        <dbReference type="ARBA" id="ARBA00076356"/>
    </source>
</evidence>
<dbReference type="PROSITE" id="PS51192">
    <property type="entry name" value="HELICASE_ATP_BIND_1"/>
    <property type="match status" value="1"/>
</dbReference>
<keyword evidence="4" id="KW-0227">DNA damage</keyword>
<keyword evidence="6" id="KW-0347">Helicase</keyword>
<dbReference type="CDD" id="cd18000">
    <property type="entry name" value="DEXHc_ERCC6"/>
    <property type="match status" value="1"/>
</dbReference>
<dbReference type="Gene3D" id="3.40.50.10810">
    <property type="entry name" value="Tandem AAA-ATPase domain"/>
    <property type="match status" value="1"/>
</dbReference>
<feature type="region of interest" description="Disordered" evidence="14">
    <location>
        <begin position="1192"/>
        <end position="1220"/>
    </location>
</feature>
<evidence type="ECO:0000256" key="1">
    <source>
        <dbReference type="ARBA" id="ARBA00004123"/>
    </source>
</evidence>
<dbReference type="GO" id="GO:0006283">
    <property type="term" value="P:transcription-coupled nucleotide-excision repair"/>
    <property type="evidence" value="ECO:0007669"/>
    <property type="project" value="TreeGrafter"/>
</dbReference>
<proteinExistence type="inferred from homology"/>
<feature type="compositionally biased region" description="Basic residues" evidence="14">
    <location>
        <begin position="328"/>
        <end position="339"/>
    </location>
</feature>
<evidence type="ECO:0000256" key="6">
    <source>
        <dbReference type="ARBA" id="ARBA00022806"/>
    </source>
</evidence>
<dbReference type="Gene3D" id="3.40.50.300">
    <property type="entry name" value="P-loop containing nucleotide triphosphate hydrolases"/>
    <property type="match status" value="1"/>
</dbReference>
<evidence type="ECO:0000256" key="13">
    <source>
        <dbReference type="ARBA" id="ARBA00079118"/>
    </source>
</evidence>
<dbReference type="FunFam" id="3.40.50.10810:FF:000042">
    <property type="entry name" value="SNF2 family helicase-like protein"/>
    <property type="match status" value="1"/>
</dbReference>
<evidence type="ECO:0000256" key="2">
    <source>
        <dbReference type="ARBA" id="ARBA00007025"/>
    </source>
</evidence>